<evidence type="ECO:0000256" key="3">
    <source>
        <dbReference type="SAM" id="SignalP"/>
    </source>
</evidence>
<dbReference type="Pfam" id="PF00069">
    <property type="entry name" value="Pkinase"/>
    <property type="match status" value="1"/>
</dbReference>
<evidence type="ECO:0000313" key="5">
    <source>
        <dbReference type="EMBL" id="KAG2485601.1"/>
    </source>
</evidence>
<gene>
    <name evidence="5" type="ORF">HYH03_015664</name>
</gene>
<dbReference type="OrthoDB" id="536504at2759"/>
<feature type="signal peptide" evidence="3">
    <location>
        <begin position="1"/>
        <end position="19"/>
    </location>
</feature>
<organism evidence="5 6">
    <name type="scientific">Edaphochlamys debaryana</name>
    <dbReference type="NCBI Taxonomy" id="47281"/>
    <lineage>
        <taxon>Eukaryota</taxon>
        <taxon>Viridiplantae</taxon>
        <taxon>Chlorophyta</taxon>
        <taxon>core chlorophytes</taxon>
        <taxon>Chlorophyceae</taxon>
        <taxon>CS clade</taxon>
        <taxon>Chlamydomonadales</taxon>
        <taxon>Chlamydomonadales incertae sedis</taxon>
        <taxon>Edaphochlamys</taxon>
    </lineage>
</organism>
<dbReference type="InterPro" id="IPR000719">
    <property type="entry name" value="Prot_kinase_dom"/>
</dbReference>
<name>A0A835XNV3_9CHLO</name>
<dbReference type="Gene3D" id="1.10.510.10">
    <property type="entry name" value="Transferase(Phosphotransferase) domain 1"/>
    <property type="match status" value="1"/>
</dbReference>
<comment type="caution">
    <text evidence="5">The sequence shown here is derived from an EMBL/GenBank/DDBJ whole genome shotgun (WGS) entry which is preliminary data.</text>
</comment>
<dbReference type="PROSITE" id="PS50011">
    <property type="entry name" value="PROTEIN_KINASE_DOM"/>
    <property type="match status" value="1"/>
</dbReference>
<reference evidence="5" key="1">
    <citation type="journal article" date="2020" name="bioRxiv">
        <title>Comparative genomics of Chlamydomonas.</title>
        <authorList>
            <person name="Craig R.J."/>
            <person name="Hasan A.R."/>
            <person name="Ness R.W."/>
            <person name="Keightley P.D."/>
        </authorList>
    </citation>
    <scope>NUCLEOTIDE SEQUENCE</scope>
    <source>
        <strain evidence="5">CCAP 11/70</strain>
    </source>
</reference>
<protein>
    <recommendedName>
        <fullName evidence="4">Protein kinase domain-containing protein</fullName>
    </recommendedName>
</protein>
<feature type="compositionally biased region" description="Low complexity" evidence="1">
    <location>
        <begin position="274"/>
        <end position="305"/>
    </location>
</feature>
<keyword evidence="2" id="KW-0812">Transmembrane</keyword>
<dbReference type="PROSITE" id="PS00108">
    <property type="entry name" value="PROTEIN_KINASE_ST"/>
    <property type="match status" value="1"/>
</dbReference>
<feature type="region of interest" description="Disordered" evidence="1">
    <location>
        <begin position="274"/>
        <end position="312"/>
    </location>
</feature>
<accession>A0A835XNV3</accession>
<dbReference type="SUPFAM" id="SSF56112">
    <property type="entry name" value="Protein kinase-like (PK-like)"/>
    <property type="match status" value="1"/>
</dbReference>
<dbReference type="InterPro" id="IPR008271">
    <property type="entry name" value="Ser/Thr_kinase_AS"/>
</dbReference>
<evidence type="ECO:0000313" key="6">
    <source>
        <dbReference type="Proteomes" id="UP000612055"/>
    </source>
</evidence>
<sequence length="734" mass="77173">MRSCVPLCALLVLARAVDSSVITTGAELAAGLCSGSGDVLRIAGGVLTLADADWAVCGDAPYGLRRNVTLEGANGASGPWPLLQFSARRKYVYLSDHVHLTFHWVVINGYRARDNFVSRPGLDFLAPSPPGTVGAVVVVLATLPISDVCYPPELMRLNLGHVARPPTVPGDQRFEVDVPQPGCLDAVAAGPNLTARCWPMLQQLDDYALAGLDADAADAPQPNNYVFHLINSPTACRVVLTKECIDSLGPIGCFRFGQSDLSLLPPVLPVGTAAASPPGSSGPAPTEAAAGVRVPGPAAGSAESTGDGGGSGPPPAVVAGCVVGAVLLVAVIAGAALVLWRQGARASRGAAYKAADKSASLGADKLGSVWVTSGPTAGQHVGGDEGPASSRGTNQPSAELPVVITLLTPARPCTLRELQVLEAVDTGASPASHASGDASEGGAYSDAPAAVVLTGRVLGKGACGHVLEGVYMGQRVAVKQYQGGGSVVSEVIKRSCVQELEILARCDHPNVVRLLAACVTGPRPVTVMELCDLSLARLLYSAGEGKLLPMALVLHIATEVAKGLEYLHPTIVHRDLKPANVLINNPDSPFPEVKLADFGLSRIWDTVQSTKTPEAGTPPYLAPECFETRNWTLTPKVDIYSWGVCVWEMLTGERPWRDLNPVAIATQVALMERQLPIPWGDHPNRWPPRLQRLLKSTWERDPSRRPAAAELVKELLLLREESSARTTPRTRFAL</sequence>
<evidence type="ECO:0000259" key="4">
    <source>
        <dbReference type="PROSITE" id="PS50011"/>
    </source>
</evidence>
<dbReference type="InterPro" id="IPR051681">
    <property type="entry name" value="Ser/Thr_Kinases-Pseudokinases"/>
</dbReference>
<dbReference type="Gene3D" id="3.30.200.20">
    <property type="entry name" value="Phosphorylase Kinase, domain 1"/>
    <property type="match status" value="1"/>
</dbReference>
<dbReference type="GO" id="GO:0005524">
    <property type="term" value="F:ATP binding"/>
    <property type="evidence" value="ECO:0007669"/>
    <property type="project" value="InterPro"/>
</dbReference>
<feature type="transmembrane region" description="Helical" evidence="2">
    <location>
        <begin position="317"/>
        <end position="340"/>
    </location>
</feature>
<dbReference type="GO" id="GO:0004674">
    <property type="term" value="F:protein serine/threonine kinase activity"/>
    <property type="evidence" value="ECO:0007669"/>
    <property type="project" value="TreeGrafter"/>
</dbReference>
<keyword evidence="2" id="KW-0472">Membrane</keyword>
<feature type="chain" id="PRO_5032597793" description="Protein kinase domain-containing protein" evidence="3">
    <location>
        <begin position="20"/>
        <end position="734"/>
    </location>
</feature>
<keyword evidence="6" id="KW-1185">Reference proteome</keyword>
<evidence type="ECO:0000256" key="1">
    <source>
        <dbReference type="SAM" id="MobiDB-lite"/>
    </source>
</evidence>
<dbReference type="EMBL" id="JAEHOE010000126">
    <property type="protein sequence ID" value="KAG2485601.1"/>
    <property type="molecule type" value="Genomic_DNA"/>
</dbReference>
<dbReference type="PANTHER" id="PTHR44329:SF214">
    <property type="entry name" value="PROTEIN KINASE DOMAIN-CONTAINING PROTEIN"/>
    <property type="match status" value="1"/>
</dbReference>
<dbReference type="PANTHER" id="PTHR44329">
    <property type="entry name" value="SERINE/THREONINE-PROTEIN KINASE TNNI3K-RELATED"/>
    <property type="match status" value="1"/>
</dbReference>
<keyword evidence="2" id="KW-1133">Transmembrane helix</keyword>
<dbReference type="AlphaFoldDB" id="A0A835XNV3"/>
<feature type="region of interest" description="Disordered" evidence="1">
    <location>
        <begin position="374"/>
        <end position="396"/>
    </location>
</feature>
<evidence type="ECO:0000256" key="2">
    <source>
        <dbReference type="SAM" id="Phobius"/>
    </source>
</evidence>
<feature type="domain" description="Protein kinase" evidence="4">
    <location>
        <begin position="452"/>
        <end position="717"/>
    </location>
</feature>
<dbReference type="SMART" id="SM00220">
    <property type="entry name" value="S_TKc"/>
    <property type="match status" value="1"/>
</dbReference>
<dbReference type="InterPro" id="IPR011009">
    <property type="entry name" value="Kinase-like_dom_sf"/>
</dbReference>
<keyword evidence="3" id="KW-0732">Signal</keyword>
<proteinExistence type="predicted"/>
<dbReference type="Proteomes" id="UP000612055">
    <property type="component" value="Unassembled WGS sequence"/>
</dbReference>